<dbReference type="PANTHER" id="PTHR33840">
    <property type="match status" value="1"/>
</dbReference>
<dbReference type="PATRIC" id="fig|517011.3.peg.2153"/>
<dbReference type="EMBL" id="LDJK01000005">
    <property type="protein sequence ID" value="KRG77152.1"/>
    <property type="molecule type" value="Genomic_DNA"/>
</dbReference>
<organism evidence="1 2">
    <name type="scientific">Stenotrophomonas chelatiphaga</name>
    <dbReference type="NCBI Taxonomy" id="517011"/>
    <lineage>
        <taxon>Bacteria</taxon>
        <taxon>Pseudomonadati</taxon>
        <taxon>Pseudomonadota</taxon>
        <taxon>Gammaproteobacteria</taxon>
        <taxon>Lysobacterales</taxon>
        <taxon>Lysobacteraceae</taxon>
        <taxon>Stenotrophomonas</taxon>
    </lineage>
</organism>
<dbReference type="AlphaFoldDB" id="A0A0R0D6K1"/>
<dbReference type="RefSeq" id="WP_057506998.1">
    <property type="nucleotide sequence ID" value="NZ_LDJK01000005.1"/>
</dbReference>
<proteinExistence type="predicted"/>
<accession>A0A0R0D6K1</accession>
<protein>
    <submittedName>
        <fullName evidence="1">Type IV secretion protein Rhs</fullName>
    </submittedName>
</protein>
<dbReference type="PANTHER" id="PTHR33840:SF1">
    <property type="entry name" value="TLE1 PHOSPHOLIPASE DOMAIN-CONTAINING PROTEIN"/>
    <property type="match status" value="1"/>
</dbReference>
<dbReference type="Proteomes" id="UP000051386">
    <property type="component" value="Unassembled WGS sequence"/>
</dbReference>
<name>A0A0R0D6K1_9GAMM</name>
<sequence>MSSVRGDGSTLDDGLLRIGLFFDGTRNNALNLARGRAAGTDRNAPAQALAPVWQADDASPYHSRVTSSFSNGLTNVARLHALYPDGRMAGAAIPSVAIYTEGTGTRDGQADDLIGIAFGVGASGVRAKINRALQDQLPAALAQLARHWPQPLRGVRVDLFGYSRGAAAARDAANQIDAWGSPHWQGLLREAGLHVDPAFALPRPVIGFIGLFDTVVSIKGGRAEQPLRLHLPAGIAGKVLQLSARDEHREHFALTTVAPDHEEIRLPGVHANIGGGYDQNEEGPKLLTRPRSTQMRGHGLADFAVPSRDGLHRTESHQRALADAVRWQQQLGLDATAVWVDTWHQWVRQRQAGSPSVLPTPTLFVYSAVVLKRPIDWRYQLIALRLMHARAAEAGVRWTDAAGASIDSGLPADLRGIATALVAGQALDDAQERLLRQRYLMQSAHWNFDALGDTALTYAADAGVSELPYRPGPGLFYINRPTADGQRVVLRNA</sequence>
<reference evidence="1 2" key="1">
    <citation type="submission" date="2015-05" db="EMBL/GenBank/DDBJ databases">
        <title>Genome sequencing and analysis of members of genus Stenotrophomonas.</title>
        <authorList>
            <person name="Patil P.P."/>
            <person name="Midha S."/>
            <person name="Patil P.B."/>
        </authorList>
    </citation>
    <scope>NUCLEOTIDE SEQUENCE [LARGE SCALE GENOMIC DNA]</scope>
    <source>
        <strain evidence="1 2">DSM 21508</strain>
    </source>
</reference>
<dbReference type="SUPFAM" id="SSF53474">
    <property type="entry name" value="alpha/beta-Hydrolases"/>
    <property type="match status" value="1"/>
</dbReference>
<keyword evidence="2" id="KW-1185">Reference proteome</keyword>
<dbReference type="InterPro" id="IPR029058">
    <property type="entry name" value="AB_hydrolase_fold"/>
</dbReference>
<gene>
    <name evidence="1" type="ORF">ABB28_01980</name>
</gene>
<comment type="caution">
    <text evidence="1">The sequence shown here is derived from an EMBL/GenBank/DDBJ whole genome shotgun (WGS) entry which is preliminary data.</text>
</comment>
<evidence type="ECO:0000313" key="2">
    <source>
        <dbReference type="Proteomes" id="UP000051386"/>
    </source>
</evidence>
<evidence type="ECO:0000313" key="1">
    <source>
        <dbReference type="EMBL" id="KRG77152.1"/>
    </source>
</evidence>